<accession>W1YDM8</accession>
<evidence type="ECO:0000256" key="1">
    <source>
        <dbReference type="SAM" id="MobiDB-lite"/>
    </source>
</evidence>
<reference evidence="2" key="1">
    <citation type="submission" date="2013-12" db="EMBL/GenBank/DDBJ databases">
        <title>A Varibaculum cambriense genome reconstructed from a premature infant gut community with otherwise low bacterial novelty that shifts toward anaerobic metabolism during the third week of life.</title>
        <authorList>
            <person name="Brown C.T."/>
            <person name="Sharon I."/>
            <person name="Thomas B.C."/>
            <person name="Castelle C.J."/>
            <person name="Morowitz M.J."/>
            <person name="Banfield J.F."/>
        </authorList>
    </citation>
    <scope>NUCLEOTIDE SEQUENCE</scope>
</reference>
<sequence>YIDVNVSSPYIKTDVIPEVKKHQSGTKNTEDSSTKKDDTKQDKQGHVEDKR</sequence>
<feature type="region of interest" description="Disordered" evidence="1">
    <location>
        <begin position="15"/>
        <end position="51"/>
    </location>
</feature>
<name>W1YDM8_9ZZZZ</name>
<feature type="compositionally biased region" description="Basic and acidic residues" evidence="1">
    <location>
        <begin position="28"/>
        <end position="51"/>
    </location>
</feature>
<gene>
    <name evidence="2" type="ORF">Q604_UNBC05488G0001</name>
</gene>
<comment type="caution">
    <text evidence="2">The sequence shown here is derived from an EMBL/GenBank/DDBJ whole genome shotgun (WGS) entry which is preliminary data.</text>
</comment>
<organism evidence="2">
    <name type="scientific">human gut metagenome</name>
    <dbReference type="NCBI Taxonomy" id="408170"/>
    <lineage>
        <taxon>unclassified sequences</taxon>
        <taxon>metagenomes</taxon>
        <taxon>organismal metagenomes</taxon>
    </lineage>
</organism>
<proteinExistence type="predicted"/>
<feature type="non-terminal residue" evidence="2">
    <location>
        <position position="1"/>
    </location>
</feature>
<dbReference type="EMBL" id="AZMM01005488">
    <property type="protein sequence ID" value="ETJ40607.1"/>
    <property type="molecule type" value="Genomic_DNA"/>
</dbReference>
<evidence type="ECO:0000313" key="2">
    <source>
        <dbReference type="EMBL" id="ETJ40607.1"/>
    </source>
</evidence>
<protein>
    <submittedName>
        <fullName evidence="2">POTRA protein</fullName>
    </submittedName>
</protein>
<dbReference type="AlphaFoldDB" id="W1YDM8"/>